<feature type="compositionally biased region" description="Polar residues" evidence="9">
    <location>
        <begin position="818"/>
        <end position="827"/>
    </location>
</feature>
<dbReference type="eggNOG" id="KOG1418">
    <property type="taxonomic scope" value="Eukaryota"/>
</dbReference>
<gene>
    <name evidence="12" type="ORF">F503_01754</name>
</gene>
<feature type="transmembrane region" description="Helical" evidence="10">
    <location>
        <begin position="125"/>
        <end position="149"/>
    </location>
</feature>
<keyword evidence="5 8" id="KW-0406">Ion transport</keyword>
<name>S3BRG1_OPHP1</name>
<dbReference type="GO" id="GO:0030322">
    <property type="term" value="P:stabilization of membrane potential"/>
    <property type="evidence" value="ECO:0007669"/>
    <property type="project" value="TreeGrafter"/>
</dbReference>
<feature type="domain" description="Potassium channel" evidence="11">
    <location>
        <begin position="249"/>
        <end position="320"/>
    </location>
</feature>
<evidence type="ECO:0000256" key="2">
    <source>
        <dbReference type="ARBA" id="ARBA00022448"/>
    </source>
</evidence>
<feature type="transmembrane region" description="Helical" evidence="10">
    <location>
        <begin position="455"/>
        <end position="472"/>
    </location>
</feature>
<dbReference type="HOGENOM" id="CLU_013394_0_0_1"/>
<dbReference type="FunFam" id="1.10.287.70:FF:000170">
    <property type="entry name" value="Outward-rectifier potassium channel TOK1"/>
    <property type="match status" value="1"/>
</dbReference>
<feature type="compositionally biased region" description="Acidic residues" evidence="9">
    <location>
        <begin position="569"/>
        <end position="594"/>
    </location>
</feature>
<feature type="compositionally biased region" description="Basic and acidic residues" evidence="9">
    <location>
        <begin position="595"/>
        <end position="605"/>
    </location>
</feature>
<dbReference type="GO" id="GO:0022841">
    <property type="term" value="F:potassium ion leak channel activity"/>
    <property type="evidence" value="ECO:0007669"/>
    <property type="project" value="TreeGrafter"/>
</dbReference>
<dbReference type="PANTHER" id="PTHR11003">
    <property type="entry name" value="POTASSIUM CHANNEL, SUBFAMILY K"/>
    <property type="match status" value="1"/>
</dbReference>
<dbReference type="EMBL" id="KE148164">
    <property type="protein sequence ID" value="EPE03864.1"/>
    <property type="molecule type" value="Genomic_DNA"/>
</dbReference>
<evidence type="ECO:0000313" key="12">
    <source>
        <dbReference type="EMBL" id="EPE03864.1"/>
    </source>
</evidence>
<dbReference type="InterPro" id="IPR003280">
    <property type="entry name" value="2pore_dom_K_chnl"/>
</dbReference>
<dbReference type="Gene3D" id="1.10.287.70">
    <property type="match status" value="2"/>
</dbReference>
<keyword evidence="13" id="KW-1185">Reference proteome</keyword>
<evidence type="ECO:0000256" key="6">
    <source>
        <dbReference type="ARBA" id="ARBA00023136"/>
    </source>
</evidence>
<dbReference type="InterPro" id="IPR013099">
    <property type="entry name" value="K_chnl_dom"/>
</dbReference>
<evidence type="ECO:0000256" key="4">
    <source>
        <dbReference type="ARBA" id="ARBA00022989"/>
    </source>
</evidence>
<protein>
    <submittedName>
        <fullName evidence="12">Potassium channel</fullName>
    </submittedName>
</protein>
<reference evidence="12 13" key="1">
    <citation type="journal article" date="2013" name="BMC Genomics">
        <title>The genome and transcriptome of the pine saprophyte Ophiostoma piceae, and a comparison with the bark beetle-associated pine pathogen Grosmannia clavigera.</title>
        <authorList>
            <person name="Haridas S."/>
            <person name="Wang Y."/>
            <person name="Lim L."/>
            <person name="Massoumi Alamouti S."/>
            <person name="Jackman S."/>
            <person name="Docking R."/>
            <person name="Robertson G."/>
            <person name="Birol I."/>
            <person name="Bohlmann J."/>
            <person name="Breuil C."/>
        </authorList>
    </citation>
    <scope>NUCLEOTIDE SEQUENCE [LARGE SCALE GENOMIC DNA]</scope>
    <source>
        <strain evidence="12 13">UAMH 11346</strain>
    </source>
</reference>
<feature type="compositionally biased region" description="Basic and acidic residues" evidence="9">
    <location>
        <begin position="632"/>
        <end position="643"/>
    </location>
</feature>
<feature type="compositionally biased region" description="Basic and acidic residues" evidence="9">
    <location>
        <begin position="943"/>
        <end position="954"/>
    </location>
</feature>
<feature type="transmembrane region" description="Helical" evidence="10">
    <location>
        <begin position="244"/>
        <end position="262"/>
    </location>
</feature>
<evidence type="ECO:0000256" key="7">
    <source>
        <dbReference type="ARBA" id="ARBA00023303"/>
    </source>
</evidence>
<feature type="transmembrane region" description="Helical" evidence="10">
    <location>
        <begin position="201"/>
        <end position="224"/>
    </location>
</feature>
<dbReference type="PRINTS" id="PR01333">
    <property type="entry name" value="2POREKCHANEL"/>
</dbReference>
<evidence type="ECO:0000256" key="1">
    <source>
        <dbReference type="ARBA" id="ARBA00004141"/>
    </source>
</evidence>
<feature type="domain" description="Potassium channel" evidence="11">
    <location>
        <begin position="432"/>
        <end position="508"/>
    </location>
</feature>
<feature type="transmembrane region" description="Helical" evidence="10">
    <location>
        <begin position="81"/>
        <end position="105"/>
    </location>
</feature>
<dbReference type="SUPFAM" id="SSF81324">
    <property type="entry name" value="Voltage-gated potassium channels"/>
    <property type="match status" value="2"/>
</dbReference>
<proteinExistence type="inferred from homology"/>
<feature type="compositionally biased region" description="Low complexity" evidence="9">
    <location>
        <begin position="680"/>
        <end position="707"/>
    </location>
</feature>
<dbReference type="AlphaFoldDB" id="S3BRG1"/>
<keyword evidence="6 10" id="KW-0472">Membrane</keyword>
<feature type="transmembrane region" description="Helical" evidence="10">
    <location>
        <begin position="484"/>
        <end position="504"/>
    </location>
</feature>
<evidence type="ECO:0000256" key="3">
    <source>
        <dbReference type="ARBA" id="ARBA00022692"/>
    </source>
</evidence>
<dbReference type="GO" id="GO:0005886">
    <property type="term" value="C:plasma membrane"/>
    <property type="evidence" value="ECO:0007669"/>
    <property type="project" value="TreeGrafter"/>
</dbReference>
<feature type="transmembrane region" description="Helical" evidence="10">
    <location>
        <begin position="161"/>
        <end position="181"/>
    </location>
</feature>
<feature type="transmembrane region" description="Helical" evidence="10">
    <location>
        <begin position="300"/>
        <end position="323"/>
    </location>
</feature>
<feature type="transmembrane region" description="Helical" evidence="10">
    <location>
        <begin position="422"/>
        <end position="443"/>
    </location>
</feature>
<comment type="similarity">
    <text evidence="8">Belongs to the two pore domain potassium channel (TC 1.A.1.8) family.</text>
</comment>
<dbReference type="Proteomes" id="UP000016923">
    <property type="component" value="Unassembled WGS sequence"/>
</dbReference>
<feature type="compositionally biased region" description="Acidic residues" evidence="9">
    <location>
        <begin position="606"/>
        <end position="617"/>
    </location>
</feature>
<evidence type="ECO:0000259" key="11">
    <source>
        <dbReference type="Pfam" id="PF07885"/>
    </source>
</evidence>
<dbReference type="OMA" id="SFEEWAW"/>
<comment type="subcellular location">
    <subcellularLocation>
        <location evidence="1">Membrane</location>
        <topology evidence="1">Multi-pass membrane protein</topology>
    </subcellularLocation>
</comment>
<keyword evidence="4 10" id="KW-1133">Transmembrane helix</keyword>
<keyword evidence="2 8" id="KW-0813">Transport</keyword>
<organism evidence="12 13">
    <name type="scientific">Ophiostoma piceae (strain UAMH 11346)</name>
    <name type="common">Sap stain fungus</name>
    <dbReference type="NCBI Taxonomy" id="1262450"/>
    <lineage>
        <taxon>Eukaryota</taxon>
        <taxon>Fungi</taxon>
        <taxon>Dikarya</taxon>
        <taxon>Ascomycota</taxon>
        <taxon>Pezizomycotina</taxon>
        <taxon>Sordariomycetes</taxon>
        <taxon>Sordariomycetidae</taxon>
        <taxon>Ophiostomatales</taxon>
        <taxon>Ophiostomataceae</taxon>
        <taxon>Ophiostoma</taxon>
    </lineage>
</organism>
<feature type="region of interest" description="Disordered" evidence="9">
    <location>
        <begin position="557"/>
        <end position="726"/>
    </location>
</feature>
<accession>S3BRG1</accession>
<feature type="compositionally biased region" description="Polar residues" evidence="9">
    <location>
        <begin position="664"/>
        <end position="673"/>
    </location>
</feature>
<feature type="region of interest" description="Disordered" evidence="9">
    <location>
        <begin position="795"/>
        <end position="864"/>
    </location>
</feature>
<dbReference type="Pfam" id="PF07885">
    <property type="entry name" value="Ion_trans_2"/>
    <property type="match status" value="2"/>
</dbReference>
<feature type="compositionally biased region" description="Polar residues" evidence="9">
    <location>
        <begin position="648"/>
        <end position="657"/>
    </location>
</feature>
<dbReference type="GO" id="GO:0015271">
    <property type="term" value="F:outward rectifier potassium channel activity"/>
    <property type="evidence" value="ECO:0007669"/>
    <property type="project" value="TreeGrafter"/>
</dbReference>
<evidence type="ECO:0000256" key="5">
    <source>
        <dbReference type="ARBA" id="ARBA00023065"/>
    </source>
</evidence>
<evidence type="ECO:0000256" key="10">
    <source>
        <dbReference type="SAM" id="Phobius"/>
    </source>
</evidence>
<dbReference type="STRING" id="1262450.S3BRG1"/>
<dbReference type="VEuPathDB" id="FungiDB:F503_01754"/>
<evidence type="ECO:0000256" key="8">
    <source>
        <dbReference type="RuleBase" id="RU003857"/>
    </source>
</evidence>
<feature type="compositionally biased region" description="Polar residues" evidence="9">
    <location>
        <begin position="20"/>
        <end position="35"/>
    </location>
</feature>
<sequence>MDGTDRLPEDAVEVFDDSRPQQLQQDPNKENNGSNAKDENGGNGEPAGFAARRTSVNAAGYPNFLDDDELMPSRWWFAASAFPMAAGTLGPVASAFSICALVRPWRQVIKPGEEIDTASFIKDPIWLTAVNAIQLFIALVANMFLLLNMARRIRFVIAQPVTMIGWYFSSLTLIALTSTAAGPLKESSKIGPDSTMVWSQAFYYAVYSAVLYMLVASLMVVTFVGASKGHYPKDFQLSNSQRTLMLQTIMFLMYLLIGALVFSNLEGWAYLDAVYWADVTLFTVGFGDFAAETTAGRALLFPYALVGIISLGLVIGSIRSLALERGRRRLNARMTEKNRRRVLLSLAKKGKDEILQPIQSNTQTNSYSDNNSLRNSMRHSLRTSFNRSRPHTATGLTEFERREKEFNIMRKIQHDAANKRRWVAMATSSGLWVALWLIGAWVFQACEHPYQNWDYFDGFYLSFVSLTTIGYGDMTPVSNAGRSFFVFWSLLALPATTILISNAGDTIVKAISDATNAVGRITILPGERGLKKDLKLTIRALTCGVVFDDIDIEEAPPGLLGAAQQTEGEREESIEDDEEQDEEEAEEVVNEAEMEIEREKNYGHDDNDDDEDNGNDGDYDHDGNRTVSDAYSTRDEYMLEDGPRMGPSTRTNSNTTGKEYAEGSSASTTTSRKTLGGKTRSSGQLYSSRRSSARAASKSKSSRSGSSTPLTKSKGASSSRPGQPGYALGAISAVSLPRTDFPQDLPHTRPEYHCVLIDEIARVTEHLRHSPPRKYTFQEWAWYLRLIGEDEHNADHHRKVKVTPAPRDRRRHKLGKRGSQNDVSSGDATDAIDEQTSGVDSADAPGATRTSTTTGPSGQWSWVGARSPLMGSQEEGEWILDKLTKRLQAELALTKDADDAARGGDYTDTPCHAENDQTDQNKTSNSSGCEAVDLRPYSSGHLNRRETHPIEEEP</sequence>
<keyword evidence="3 8" id="KW-0812">Transmembrane</keyword>
<dbReference type="OrthoDB" id="297496at2759"/>
<evidence type="ECO:0000256" key="9">
    <source>
        <dbReference type="SAM" id="MobiDB-lite"/>
    </source>
</evidence>
<feature type="compositionally biased region" description="Polar residues" evidence="9">
    <location>
        <begin position="918"/>
        <end position="928"/>
    </location>
</feature>
<dbReference type="PANTHER" id="PTHR11003:SF301">
    <property type="entry name" value="POTASSIUM CHANNEL PROTEIN"/>
    <property type="match status" value="1"/>
</dbReference>
<feature type="region of interest" description="Disordered" evidence="9">
    <location>
        <begin position="1"/>
        <end position="49"/>
    </location>
</feature>
<evidence type="ECO:0000313" key="13">
    <source>
        <dbReference type="Proteomes" id="UP000016923"/>
    </source>
</evidence>
<feature type="region of interest" description="Disordered" evidence="9">
    <location>
        <begin position="899"/>
        <end position="954"/>
    </location>
</feature>
<feature type="compositionally biased region" description="Polar residues" evidence="9">
    <location>
        <begin position="848"/>
        <end position="860"/>
    </location>
</feature>
<keyword evidence="7 8" id="KW-0407">Ion channel</keyword>
<feature type="compositionally biased region" description="Polar residues" evidence="9">
    <location>
        <begin position="708"/>
        <end position="721"/>
    </location>
</feature>